<evidence type="ECO:0000256" key="1">
    <source>
        <dbReference type="SAM" id="MobiDB-lite"/>
    </source>
</evidence>
<name>A0A9W6F4Q0_9CHLO</name>
<sequence length="232" mass="23709">MNQSYVLFDPSSSSSGSGDHHHHHLQLSAEHLPTHVHPIGSCAAPYTHFPEPLLRSSLPRASAASNPDGSSMAAEPRAWAAQPCSLGSDGETSAPPCKGVQHQPAYSRLVDCYQLAAGPLGPAASLPVQGAQAPAGLTSLCKALSSPPAYSAREASLANPAPRGGDGSEGRAAGRRRAASTEVSGLSAAFDAARAIAAFERSTLWAAALLGDGPDGRIGGSRLDCQQAFEVL</sequence>
<evidence type="ECO:0000313" key="2">
    <source>
        <dbReference type="EMBL" id="GLC56352.1"/>
    </source>
</evidence>
<reference evidence="2 3" key="1">
    <citation type="journal article" date="2023" name="Commun. Biol.">
        <title>Reorganization of the ancestral sex-determining regions during the evolution of trioecy in Pleodorina starrii.</title>
        <authorList>
            <person name="Takahashi K."/>
            <person name="Suzuki S."/>
            <person name="Kawai-Toyooka H."/>
            <person name="Yamamoto K."/>
            <person name="Hamaji T."/>
            <person name="Ootsuki R."/>
            <person name="Yamaguchi H."/>
            <person name="Kawachi M."/>
            <person name="Higashiyama T."/>
            <person name="Nozaki H."/>
        </authorList>
    </citation>
    <scope>NUCLEOTIDE SEQUENCE [LARGE SCALE GENOMIC DNA]</scope>
    <source>
        <strain evidence="2 3">NIES-4479</strain>
    </source>
</reference>
<keyword evidence="3" id="KW-1185">Reference proteome</keyword>
<dbReference type="Proteomes" id="UP001165080">
    <property type="component" value="Unassembled WGS sequence"/>
</dbReference>
<gene>
    <name evidence="2" type="primary">PLEST008815</name>
    <name evidence="2" type="ORF">PLESTB_001095500</name>
</gene>
<feature type="region of interest" description="Disordered" evidence="1">
    <location>
        <begin position="1"/>
        <end position="25"/>
    </location>
</feature>
<evidence type="ECO:0000313" key="3">
    <source>
        <dbReference type="Proteomes" id="UP001165080"/>
    </source>
</evidence>
<feature type="region of interest" description="Disordered" evidence="1">
    <location>
        <begin position="152"/>
        <end position="176"/>
    </location>
</feature>
<dbReference type="AlphaFoldDB" id="A0A9W6F4Q0"/>
<accession>A0A9W6F4Q0</accession>
<dbReference type="EMBL" id="BRXU01000015">
    <property type="protein sequence ID" value="GLC56352.1"/>
    <property type="molecule type" value="Genomic_DNA"/>
</dbReference>
<protein>
    <submittedName>
        <fullName evidence="2">Uncharacterized protein</fullName>
    </submittedName>
</protein>
<comment type="caution">
    <text evidence="2">The sequence shown here is derived from an EMBL/GenBank/DDBJ whole genome shotgun (WGS) entry which is preliminary data.</text>
</comment>
<proteinExistence type="predicted"/>
<organism evidence="2 3">
    <name type="scientific">Pleodorina starrii</name>
    <dbReference type="NCBI Taxonomy" id="330485"/>
    <lineage>
        <taxon>Eukaryota</taxon>
        <taxon>Viridiplantae</taxon>
        <taxon>Chlorophyta</taxon>
        <taxon>core chlorophytes</taxon>
        <taxon>Chlorophyceae</taxon>
        <taxon>CS clade</taxon>
        <taxon>Chlamydomonadales</taxon>
        <taxon>Volvocaceae</taxon>
        <taxon>Pleodorina</taxon>
    </lineage>
</organism>